<evidence type="ECO:0008006" key="4">
    <source>
        <dbReference type="Google" id="ProtNLM"/>
    </source>
</evidence>
<evidence type="ECO:0000313" key="3">
    <source>
        <dbReference type="Proteomes" id="UP001501591"/>
    </source>
</evidence>
<proteinExistence type="predicted"/>
<gene>
    <name evidence="2" type="ORF">GCM10022383_19640</name>
</gene>
<comment type="caution">
    <text evidence="2">The sequence shown here is derived from an EMBL/GenBank/DDBJ whole genome shotgun (WGS) entry which is preliminary data.</text>
</comment>
<evidence type="ECO:0000256" key="1">
    <source>
        <dbReference type="SAM" id="MobiDB-lite"/>
    </source>
</evidence>
<reference evidence="3" key="1">
    <citation type="journal article" date="2019" name="Int. J. Syst. Evol. Microbiol.">
        <title>The Global Catalogue of Microorganisms (GCM) 10K type strain sequencing project: providing services to taxonomists for standard genome sequencing and annotation.</title>
        <authorList>
            <consortium name="The Broad Institute Genomics Platform"/>
            <consortium name="The Broad Institute Genome Sequencing Center for Infectious Disease"/>
            <person name="Wu L."/>
            <person name="Ma J."/>
        </authorList>
    </citation>
    <scope>NUCLEOTIDE SEQUENCE [LARGE SCALE GENOMIC DNA]</scope>
    <source>
        <strain evidence="3">JCM 17024</strain>
    </source>
</reference>
<dbReference type="EMBL" id="BAABCP010000001">
    <property type="protein sequence ID" value="GAA3941904.1"/>
    <property type="molecule type" value="Genomic_DNA"/>
</dbReference>
<feature type="compositionally biased region" description="Basic residues" evidence="1">
    <location>
        <begin position="99"/>
        <end position="114"/>
    </location>
</feature>
<evidence type="ECO:0000313" key="2">
    <source>
        <dbReference type="EMBL" id="GAA3941904.1"/>
    </source>
</evidence>
<organism evidence="2 3">
    <name type="scientific">Microbacterium soli</name>
    <dbReference type="NCBI Taxonomy" id="446075"/>
    <lineage>
        <taxon>Bacteria</taxon>
        <taxon>Bacillati</taxon>
        <taxon>Actinomycetota</taxon>
        <taxon>Actinomycetes</taxon>
        <taxon>Micrococcales</taxon>
        <taxon>Microbacteriaceae</taxon>
        <taxon>Microbacterium</taxon>
    </lineage>
</organism>
<sequence length="114" mass="12813">MARNMERFDPAGTIQKALPEGWAWDERETVLLGILERQAKHIEQLEVALAGADYLTKTAKGEPKVNPLVAELRLQYAAMSRTAEAIRLPDVDGESSSKSVRHQRAAMRRWGREA</sequence>
<protein>
    <recommendedName>
        <fullName evidence="4">Terminase small subunit</fullName>
    </recommendedName>
</protein>
<keyword evidence="3" id="KW-1185">Reference proteome</keyword>
<dbReference type="Proteomes" id="UP001501591">
    <property type="component" value="Unassembled WGS sequence"/>
</dbReference>
<accession>A0ABP7NB90</accession>
<name>A0ABP7NB90_9MICO</name>
<feature type="region of interest" description="Disordered" evidence="1">
    <location>
        <begin position="90"/>
        <end position="114"/>
    </location>
</feature>